<dbReference type="AlphaFoldDB" id="A0AAV5JU96"/>
<gene>
    <name evidence="1" type="ORF">SLEP1_g28592</name>
</gene>
<evidence type="ECO:0000313" key="1">
    <source>
        <dbReference type="EMBL" id="GKV18169.1"/>
    </source>
</evidence>
<comment type="caution">
    <text evidence="1">The sequence shown here is derived from an EMBL/GenBank/DDBJ whole genome shotgun (WGS) entry which is preliminary data.</text>
</comment>
<accession>A0AAV5JU96</accession>
<proteinExistence type="predicted"/>
<evidence type="ECO:0000313" key="2">
    <source>
        <dbReference type="Proteomes" id="UP001054252"/>
    </source>
</evidence>
<name>A0AAV5JU96_9ROSI</name>
<sequence length="60" mass="7025">MAFSSAYFPVFSSSRCWSSLLMVKRPIFLKELKTPLRLFDDVCRKEGCLALHQIWSEQNI</sequence>
<dbReference type="EMBL" id="BPVZ01000049">
    <property type="protein sequence ID" value="GKV18169.1"/>
    <property type="molecule type" value="Genomic_DNA"/>
</dbReference>
<keyword evidence="2" id="KW-1185">Reference proteome</keyword>
<protein>
    <submittedName>
        <fullName evidence="1">Uncharacterized protein</fullName>
    </submittedName>
</protein>
<reference evidence="1 2" key="1">
    <citation type="journal article" date="2021" name="Commun. Biol.">
        <title>The genome of Shorea leprosula (Dipterocarpaceae) highlights the ecological relevance of drought in aseasonal tropical rainforests.</title>
        <authorList>
            <person name="Ng K.K.S."/>
            <person name="Kobayashi M.J."/>
            <person name="Fawcett J.A."/>
            <person name="Hatakeyama M."/>
            <person name="Paape T."/>
            <person name="Ng C.H."/>
            <person name="Ang C.C."/>
            <person name="Tnah L.H."/>
            <person name="Lee C.T."/>
            <person name="Nishiyama T."/>
            <person name="Sese J."/>
            <person name="O'Brien M.J."/>
            <person name="Copetti D."/>
            <person name="Mohd Noor M.I."/>
            <person name="Ong R.C."/>
            <person name="Putra M."/>
            <person name="Sireger I.Z."/>
            <person name="Indrioko S."/>
            <person name="Kosugi Y."/>
            <person name="Izuno A."/>
            <person name="Isagi Y."/>
            <person name="Lee S.L."/>
            <person name="Shimizu K.K."/>
        </authorList>
    </citation>
    <scope>NUCLEOTIDE SEQUENCE [LARGE SCALE GENOMIC DNA]</scope>
    <source>
        <strain evidence="1">214</strain>
    </source>
</reference>
<dbReference type="Proteomes" id="UP001054252">
    <property type="component" value="Unassembled WGS sequence"/>
</dbReference>
<organism evidence="1 2">
    <name type="scientific">Rubroshorea leprosula</name>
    <dbReference type="NCBI Taxonomy" id="152421"/>
    <lineage>
        <taxon>Eukaryota</taxon>
        <taxon>Viridiplantae</taxon>
        <taxon>Streptophyta</taxon>
        <taxon>Embryophyta</taxon>
        <taxon>Tracheophyta</taxon>
        <taxon>Spermatophyta</taxon>
        <taxon>Magnoliopsida</taxon>
        <taxon>eudicotyledons</taxon>
        <taxon>Gunneridae</taxon>
        <taxon>Pentapetalae</taxon>
        <taxon>rosids</taxon>
        <taxon>malvids</taxon>
        <taxon>Malvales</taxon>
        <taxon>Dipterocarpaceae</taxon>
        <taxon>Rubroshorea</taxon>
    </lineage>
</organism>